<dbReference type="AlphaFoldDB" id="A0A5M6CAC5"/>
<dbReference type="Proteomes" id="UP000323632">
    <property type="component" value="Unassembled WGS sequence"/>
</dbReference>
<organism evidence="2 3">
    <name type="scientific">Taibaiella lutea</name>
    <dbReference type="NCBI Taxonomy" id="2608001"/>
    <lineage>
        <taxon>Bacteria</taxon>
        <taxon>Pseudomonadati</taxon>
        <taxon>Bacteroidota</taxon>
        <taxon>Chitinophagia</taxon>
        <taxon>Chitinophagales</taxon>
        <taxon>Chitinophagaceae</taxon>
        <taxon>Taibaiella</taxon>
    </lineage>
</organism>
<sequence>MTFSKNILTAAFAFVIVLMASVKGNAQSVPDAVYYVCAEQGFRLKGPVGFDHYAWSEDNTGMPGADSNNIIVQALGAATVGNSYVTKTYHLKVMNNNACWSEQGTYVVYFLPKMELAITGYTPPYCEHLSHDITLTAKINGGTGTSALTLPPGIGVAYNWTVDQGNIMGGGSLGNAGILGPTDQAQAQVMTPQDATIDNNYNVRVEYSYPPTVNALSDVVGSCNDNLTQNVHADPAPPVPSIDYQSI</sequence>
<evidence type="ECO:0008006" key="4">
    <source>
        <dbReference type="Google" id="ProtNLM"/>
    </source>
</evidence>
<gene>
    <name evidence="2" type="ORF">F0919_14995</name>
</gene>
<protein>
    <recommendedName>
        <fullName evidence="4">PKD domain-containing protein</fullName>
    </recommendedName>
</protein>
<evidence type="ECO:0000256" key="1">
    <source>
        <dbReference type="SAM" id="SignalP"/>
    </source>
</evidence>
<keyword evidence="1" id="KW-0732">Signal</keyword>
<dbReference type="RefSeq" id="WP_150033608.1">
    <property type="nucleotide sequence ID" value="NZ_VWSH01000004.1"/>
</dbReference>
<name>A0A5M6CAC5_9BACT</name>
<feature type="chain" id="PRO_5024326694" description="PKD domain-containing protein" evidence="1">
    <location>
        <begin position="27"/>
        <end position="247"/>
    </location>
</feature>
<reference evidence="2 3" key="1">
    <citation type="submission" date="2019-09" db="EMBL/GenBank/DDBJ databases">
        <title>Genome sequence and assembly of Taibaiella sp.</title>
        <authorList>
            <person name="Chhetri G."/>
        </authorList>
    </citation>
    <scope>NUCLEOTIDE SEQUENCE [LARGE SCALE GENOMIC DNA]</scope>
    <source>
        <strain evidence="2 3">KVB11</strain>
    </source>
</reference>
<keyword evidence="3" id="KW-1185">Reference proteome</keyword>
<comment type="caution">
    <text evidence="2">The sequence shown here is derived from an EMBL/GenBank/DDBJ whole genome shotgun (WGS) entry which is preliminary data.</text>
</comment>
<accession>A0A5M6CAC5</accession>
<dbReference type="EMBL" id="VWSH01000004">
    <property type="protein sequence ID" value="KAA5532106.1"/>
    <property type="molecule type" value="Genomic_DNA"/>
</dbReference>
<evidence type="ECO:0000313" key="2">
    <source>
        <dbReference type="EMBL" id="KAA5532106.1"/>
    </source>
</evidence>
<feature type="signal peptide" evidence="1">
    <location>
        <begin position="1"/>
        <end position="26"/>
    </location>
</feature>
<evidence type="ECO:0000313" key="3">
    <source>
        <dbReference type="Proteomes" id="UP000323632"/>
    </source>
</evidence>
<proteinExistence type="predicted"/>